<keyword evidence="1" id="KW-0732">Signal</keyword>
<dbReference type="InterPro" id="IPR013783">
    <property type="entry name" value="Ig-like_fold"/>
</dbReference>
<feature type="non-terminal residue" evidence="2">
    <location>
        <position position="433"/>
    </location>
</feature>
<reference evidence="3" key="1">
    <citation type="submission" date="2017-04" db="EMBL/GenBank/DDBJ databases">
        <authorList>
            <person name="Varghese N."/>
            <person name="Submissions S."/>
        </authorList>
    </citation>
    <scope>NUCLEOTIDE SEQUENCE [LARGE SCALE GENOMIC DNA]</scope>
    <source>
        <strain evidence="3">DSM 4125</strain>
    </source>
</reference>
<dbReference type="NCBIfam" id="TIGR02167">
    <property type="entry name" value="Liste_lipo_26"/>
    <property type="match status" value="1"/>
</dbReference>
<keyword evidence="3" id="KW-1185">Reference proteome</keyword>
<dbReference type="OrthoDB" id="1525027at2"/>
<protein>
    <submittedName>
        <fullName evidence="2">Surface protein</fullName>
    </submittedName>
</protein>
<dbReference type="InterPro" id="IPR005046">
    <property type="entry name" value="DUF285"/>
</dbReference>
<feature type="signal peptide" evidence="1">
    <location>
        <begin position="1"/>
        <end position="24"/>
    </location>
</feature>
<accession>A0A1X7LK86</accession>
<dbReference type="AlphaFoldDB" id="A0A1X7LK86"/>
<dbReference type="EMBL" id="FXAW01000019">
    <property type="protein sequence ID" value="SMG53957.1"/>
    <property type="molecule type" value="Genomic_DNA"/>
</dbReference>
<dbReference type="Pfam" id="PF03382">
    <property type="entry name" value="DUF285"/>
    <property type="match status" value="1"/>
</dbReference>
<dbReference type="Gene3D" id="2.60.40.10">
    <property type="entry name" value="Immunoglobulins"/>
    <property type="match status" value="1"/>
</dbReference>
<feature type="chain" id="PRO_5012417317" evidence="1">
    <location>
        <begin position="25"/>
        <end position="433"/>
    </location>
</feature>
<evidence type="ECO:0000256" key="1">
    <source>
        <dbReference type="SAM" id="SignalP"/>
    </source>
</evidence>
<dbReference type="STRING" id="1028.SAMN05661096_04114"/>
<name>A0A1X7LK86_9BACT</name>
<evidence type="ECO:0000313" key="3">
    <source>
        <dbReference type="Proteomes" id="UP000193804"/>
    </source>
</evidence>
<gene>
    <name evidence="2" type="ORF">SAMN05661096_04114</name>
</gene>
<dbReference type="InterPro" id="IPR011889">
    <property type="entry name" value="Liste_lipo_26"/>
</dbReference>
<evidence type="ECO:0000313" key="2">
    <source>
        <dbReference type="EMBL" id="SMG53957.1"/>
    </source>
</evidence>
<proteinExistence type="predicted"/>
<organism evidence="2 3">
    <name type="scientific">Marivirga sericea</name>
    <dbReference type="NCBI Taxonomy" id="1028"/>
    <lineage>
        <taxon>Bacteria</taxon>
        <taxon>Pseudomonadati</taxon>
        <taxon>Bacteroidota</taxon>
        <taxon>Cytophagia</taxon>
        <taxon>Cytophagales</taxon>
        <taxon>Marivirgaceae</taxon>
        <taxon>Marivirga</taxon>
    </lineage>
</organism>
<dbReference type="RefSeq" id="WP_139828124.1">
    <property type="nucleotide sequence ID" value="NZ_FXAW01000019.1"/>
</dbReference>
<dbReference type="InterPro" id="IPR014756">
    <property type="entry name" value="Ig_E-set"/>
</dbReference>
<dbReference type="SUPFAM" id="SSF81296">
    <property type="entry name" value="E set domains"/>
    <property type="match status" value="1"/>
</dbReference>
<sequence>MKNLILIAGISTYLMLAFEFSTQAQNSFITTWQTNDTQITIPTSGGGYNYDISWTNLSGSGIGDGLDNGITGSYTISGLTTDTYQVQITGTFPRINFNNSGDKDKILTIAEWGTIQWSSMETAFYGCTNLTVPATDAPDLSNVLSLNQMFRGATTFNESIEHWDVSNIVLFFGMFWDATSYNQPLNNWTLTNVKSISNMFHGASSFNQPLNNWVTTGLTDIKVMFKNAVSFNQSVNNFDVSLVQDFAGTFEGATSFDQPLNNWDMSSANTLALMFYQASSFNQDLSSWDVSKVSTMGFMFGFAGSFNQNLGNWDIGEVASMTDMLFRSNLSVSNYDNTLIGWATISGSEIQIPTGITSFRAFDLSYCNAEIARQFLIDSQGWEITLDSKASICPPTITSFSPTSAAASATVILTGTDFTGATAVSFGGTPASS</sequence>
<dbReference type="Proteomes" id="UP000193804">
    <property type="component" value="Unassembled WGS sequence"/>
</dbReference>